<gene>
    <name evidence="2" type="ORF">BN946_scf184706.g7</name>
</gene>
<dbReference type="AlphaFoldDB" id="A0A060SR59"/>
<feature type="region of interest" description="Disordered" evidence="1">
    <location>
        <begin position="99"/>
        <end position="163"/>
    </location>
</feature>
<feature type="compositionally biased region" description="Basic residues" evidence="1">
    <location>
        <begin position="120"/>
        <end position="129"/>
    </location>
</feature>
<dbReference type="EMBL" id="CCBP010000228">
    <property type="protein sequence ID" value="CDO74928.1"/>
    <property type="molecule type" value="Genomic_DNA"/>
</dbReference>
<evidence type="ECO:0000256" key="1">
    <source>
        <dbReference type="SAM" id="MobiDB-lite"/>
    </source>
</evidence>
<name>A0A060SR59_PYCCI</name>
<comment type="caution">
    <text evidence="2">The sequence shown here is derived from an EMBL/GenBank/DDBJ whole genome shotgun (WGS) entry which is preliminary data.</text>
</comment>
<protein>
    <submittedName>
        <fullName evidence="2">Uncharacterized protein</fullName>
    </submittedName>
</protein>
<sequence>MDLPDESQDYGPYNRRHLLSAFEIAPQDLLLEGDEDSIIQKLLRLATVSAYVACRLSEQPSNADGFTVLEGLKDIRASLQDIELAAIAPPTAAKVARILKRTRSSRSSSPSQELLNTHPPVHKLPRKVRAAPALPTPAPPKRTVEPSPAALPPKRTVQPSPAALPSAFGSKLFTIWSGGSTRYAAPCSPQPSLAAPSTSGALNTGRERPYTSESHLAP</sequence>
<dbReference type="OrthoDB" id="2766241at2759"/>
<evidence type="ECO:0000313" key="3">
    <source>
        <dbReference type="Proteomes" id="UP000029665"/>
    </source>
</evidence>
<reference evidence="2" key="1">
    <citation type="submission" date="2014-01" db="EMBL/GenBank/DDBJ databases">
        <title>The genome of the white-rot fungus Pycnoporus cinnabarinus: a basidiomycete model with a versatile arsenal for lignocellulosic biomass breakdown.</title>
        <authorList>
            <person name="Levasseur A."/>
            <person name="Lomascolo A."/>
            <person name="Ruiz-Duenas F.J."/>
            <person name="Uzan E."/>
            <person name="Piumi F."/>
            <person name="Kues U."/>
            <person name="Ram A.F.J."/>
            <person name="Murat C."/>
            <person name="Haon M."/>
            <person name="Benoit I."/>
            <person name="Arfi Y."/>
            <person name="Chevret D."/>
            <person name="Drula E."/>
            <person name="Kwon M.J."/>
            <person name="Gouret P."/>
            <person name="Lesage-Meessen L."/>
            <person name="Lombard V."/>
            <person name="Mariette J."/>
            <person name="Noirot C."/>
            <person name="Park J."/>
            <person name="Patyshakuliyeva A."/>
            <person name="Wieneger R.A.B."/>
            <person name="Wosten H.A.B."/>
            <person name="Martin F."/>
            <person name="Coutinho P.M."/>
            <person name="de Vries R."/>
            <person name="Martinez A.T."/>
            <person name="Klopp C."/>
            <person name="Pontarotti P."/>
            <person name="Henrissat B."/>
            <person name="Record E."/>
        </authorList>
    </citation>
    <scope>NUCLEOTIDE SEQUENCE [LARGE SCALE GENOMIC DNA]</scope>
    <source>
        <strain evidence="2">BRFM137</strain>
    </source>
</reference>
<accession>A0A060SR59</accession>
<proteinExistence type="predicted"/>
<evidence type="ECO:0000313" key="2">
    <source>
        <dbReference type="EMBL" id="CDO74928.1"/>
    </source>
</evidence>
<dbReference type="HOGENOM" id="CLU_1267462_0_0_1"/>
<organism evidence="2 3">
    <name type="scientific">Pycnoporus cinnabarinus</name>
    <name type="common">Cinnabar-red polypore</name>
    <name type="synonym">Trametes cinnabarina</name>
    <dbReference type="NCBI Taxonomy" id="5643"/>
    <lineage>
        <taxon>Eukaryota</taxon>
        <taxon>Fungi</taxon>
        <taxon>Dikarya</taxon>
        <taxon>Basidiomycota</taxon>
        <taxon>Agaricomycotina</taxon>
        <taxon>Agaricomycetes</taxon>
        <taxon>Polyporales</taxon>
        <taxon>Polyporaceae</taxon>
        <taxon>Trametes</taxon>
    </lineage>
</organism>
<dbReference type="Proteomes" id="UP000029665">
    <property type="component" value="Unassembled WGS sequence"/>
</dbReference>
<keyword evidence="3" id="KW-1185">Reference proteome</keyword>
<feature type="region of interest" description="Disordered" evidence="1">
    <location>
        <begin position="184"/>
        <end position="218"/>
    </location>
</feature>